<gene>
    <name evidence="5" type="ORF">DK869_03305</name>
</gene>
<protein>
    <submittedName>
        <fullName evidence="5">Lytic transglycosylase</fullName>
    </submittedName>
</protein>
<evidence type="ECO:0000313" key="5">
    <source>
        <dbReference type="EMBL" id="PXZ02035.1"/>
    </source>
</evidence>
<comment type="similarity">
    <text evidence="1">Belongs to the transglycosylase Slt family.</text>
</comment>
<proteinExistence type="inferred from homology"/>
<dbReference type="Pfam" id="PF01464">
    <property type="entry name" value="SLT"/>
    <property type="match status" value="1"/>
</dbReference>
<reference evidence="5 6" key="1">
    <citation type="submission" date="2018-05" db="EMBL/GenBank/DDBJ databases">
        <title>Reference genomes for bee gut microbiota database.</title>
        <authorList>
            <person name="Ellegaard K.M."/>
        </authorList>
    </citation>
    <scope>NUCLEOTIDE SEQUENCE [LARGE SCALE GENOMIC DNA]</scope>
    <source>
        <strain evidence="5 6">ESL0284</strain>
    </source>
</reference>
<keyword evidence="3" id="KW-0732">Signal</keyword>
<organism evidence="5 6">
    <name type="scientific">Commensalibacter melissae</name>
    <dbReference type="NCBI Taxonomy" id="2070537"/>
    <lineage>
        <taxon>Bacteria</taxon>
        <taxon>Pseudomonadati</taxon>
        <taxon>Pseudomonadota</taxon>
        <taxon>Alphaproteobacteria</taxon>
        <taxon>Acetobacterales</taxon>
        <taxon>Acetobacteraceae</taxon>
    </lineage>
</organism>
<evidence type="ECO:0000256" key="3">
    <source>
        <dbReference type="SAM" id="SignalP"/>
    </source>
</evidence>
<dbReference type="PANTHER" id="PTHR37423:SF2">
    <property type="entry name" value="MEMBRANE-BOUND LYTIC MUREIN TRANSGLYCOSYLASE C"/>
    <property type="match status" value="1"/>
</dbReference>
<evidence type="ECO:0000259" key="4">
    <source>
        <dbReference type="Pfam" id="PF01464"/>
    </source>
</evidence>
<dbReference type="OrthoDB" id="9815002at2"/>
<feature type="chain" id="PRO_5016237423" evidence="3">
    <location>
        <begin position="24"/>
        <end position="639"/>
    </location>
</feature>
<accession>A0A318MZ52</accession>
<comment type="similarity">
    <text evidence="2">Belongs to the virb1 family.</text>
</comment>
<dbReference type="CDD" id="cd13401">
    <property type="entry name" value="Slt70-like"/>
    <property type="match status" value="1"/>
</dbReference>
<sequence length="639" mass="72310">MQGTNILSPLAVRALLASAALFAGVSTVSIRATTPKQLDQREETIITQARNIIQNGNGRVSFPRPLNSMDEQRIRYIFDLQRKGDFTTAQSETIQISDNLLLGDILAERYLNPHFLPNTGQLKLWLKNFASYPDSPDIQKRLNNLGAIKVSIPLNQNLPIDNNNNVMAYLQSLDHLNFETNSFKRNPLLDQTVRERSASGWQGAKSALQLIQQTRGMNNLYAAQLQAEIAQQLFAMNYSDHAYQLAKNAFKSSNYRIGLAGYVAGLIAWKNNDLDQSLKFFAQASKADIITTNIRAGTYFWAARSCLRKENKQEYIIWLRRSASFVHTFYGILANQILKENDHDTSTEKTDFHPLLNFLKFSSTTLSQVDINTIEATAEGKRFFALLQVDEKKRAEIILKQIWMKNRKNLALLHSIQLIAKTIGANDLSKQLVEIIAQNENLLDHNKSLPLPNLHPRNGYRINPALIYALIRLESNFNSKAVSNTGARGLMQIMPMTAKYIAKQKNNVSIHRLDELQNSALNLEIGQLYLIHLSGLYNKKSYDMLPKGGSLIHMLASYNAGPVITSKWLNSAENNQDPLLFMETIPIKETKNYLHKALTFLWIYSDKLDLPSPSLKALAQNKWPKFTNEVKLAQAITLH</sequence>
<feature type="signal peptide" evidence="3">
    <location>
        <begin position="1"/>
        <end position="23"/>
    </location>
</feature>
<dbReference type="SUPFAM" id="SSF53955">
    <property type="entry name" value="Lysozyme-like"/>
    <property type="match status" value="1"/>
</dbReference>
<dbReference type="Proteomes" id="UP000247565">
    <property type="component" value="Unassembled WGS sequence"/>
</dbReference>
<dbReference type="AlphaFoldDB" id="A0A318MZ52"/>
<dbReference type="RefSeq" id="WP_110438553.1">
    <property type="nucleotide sequence ID" value="NZ_CP046393.1"/>
</dbReference>
<dbReference type="Gene3D" id="1.25.20.10">
    <property type="entry name" value="Bacterial muramidases"/>
    <property type="match status" value="1"/>
</dbReference>
<evidence type="ECO:0000313" key="6">
    <source>
        <dbReference type="Proteomes" id="UP000247565"/>
    </source>
</evidence>
<dbReference type="Gene3D" id="1.10.530.10">
    <property type="match status" value="1"/>
</dbReference>
<evidence type="ECO:0000256" key="2">
    <source>
        <dbReference type="ARBA" id="ARBA00009387"/>
    </source>
</evidence>
<dbReference type="PANTHER" id="PTHR37423">
    <property type="entry name" value="SOLUBLE LYTIC MUREIN TRANSGLYCOSYLASE-RELATED"/>
    <property type="match status" value="1"/>
</dbReference>
<dbReference type="EMBL" id="QGLT01000001">
    <property type="protein sequence ID" value="PXZ02035.1"/>
    <property type="molecule type" value="Genomic_DNA"/>
</dbReference>
<comment type="caution">
    <text evidence="5">The sequence shown here is derived from an EMBL/GenBank/DDBJ whole genome shotgun (WGS) entry which is preliminary data.</text>
</comment>
<name>A0A318MZ52_9PROT</name>
<feature type="domain" description="Transglycosylase SLT" evidence="4">
    <location>
        <begin position="459"/>
        <end position="576"/>
    </location>
</feature>
<dbReference type="InterPro" id="IPR008258">
    <property type="entry name" value="Transglycosylase_SLT_dom_1"/>
</dbReference>
<keyword evidence="6" id="KW-1185">Reference proteome</keyword>
<evidence type="ECO:0000256" key="1">
    <source>
        <dbReference type="ARBA" id="ARBA00007734"/>
    </source>
</evidence>
<dbReference type="InterPro" id="IPR023346">
    <property type="entry name" value="Lysozyme-like_dom_sf"/>
</dbReference>